<accession>A0A1G9XYL2</accession>
<evidence type="ECO:0000313" key="3">
    <source>
        <dbReference type="Proteomes" id="UP000199370"/>
    </source>
</evidence>
<organism evidence="2 3">
    <name type="scientific">Haloarchaeobius iranensis</name>
    <dbReference type="NCBI Taxonomy" id="996166"/>
    <lineage>
        <taxon>Archaea</taxon>
        <taxon>Methanobacteriati</taxon>
        <taxon>Methanobacteriota</taxon>
        <taxon>Stenosarchaea group</taxon>
        <taxon>Halobacteria</taxon>
        <taxon>Halobacteriales</taxon>
        <taxon>Halorubellaceae</taxon>
        <taxon>Haloarchaeobius</taxon>
    </lineage>
</organism>
<protein>
    <submittedName>
        <fullName evidence="2">Uncharacterized protein</fullName>
    </submittedName>
</protein>
<keyword evidence="3" id="KW-1185">Reference proteome</keyword>
<dbReference type="EMBL" id="FNIA01000012">
    <property type="protein sequence ID" value="SDN01858.1"/>
    <property type="molecule type" value="Genomic_DNA"/>
</dbReference>
<proteinExistence type="predicted"/>
<sequence length="90" mass="10494">MLVHPDTGLEKKSKSCWEPSSDTRLGNSDLLYEHELESGQTIEQTYELWGSPYDDRCMPAGEYTFSNEYQEVENQSEFEWTLTFAIDETE</sequence>
<feature type="region of interest" description="Disordered" evidence="1">
    <location>
        <begin position="1"/>
        <end position="21"/>
    </location>
</feature>
<name>A0A1G9XYL2_9EURY</name>
<gene>
    <name evidence="2" type="ORF">SAMN05192554_11248</name>
</gene>
<evidence type="ECO:0000256" key="1">
    <source>
        <dbReference type="SAM" id="MobiDB-lite"/>
    </source>
</evidence>
<dbReference type="Proteomes" id="UP000199370">
    <property type="component" value="Unassembled WGS sequence"/>
</dbReference>
<dbReference type="AlphaFoldDB" id="A0A1G9XYL2"/>
<reference evidence="2 3" key="1">
    <citation type="submission" date="2016-10" db="EMBL/GenBank/DDBJ databases">
        <authorList>
            <person name="de Groot N.N."/>
        </authorList>
    </citation>
    <scope>NUCLEOTIDE SEQUENCE [LARGE SCALE GENOMIC DNA]</scope>
    <source>
        <strain evidence="3">EB21,IBRC-M 10013,KCTC 4048</strain>
    </source>
</reference>
<evidence type="ECO:0000313" key="2">
    <source>
        <dbReference type="EMBL" id="SDN01858.1"/>
    </source>
</evidence>